<dbReference type="Gene3D" id="3.40.50.200">
    <property type="entry name" value="Peptidase S8/S53 domain"/>
    <property type="match status" value="1"/>
</dbReference>
<proteinExistence type="predicted"/>
<evidence type="ECO:0000313" key="1">
    <source>
        <dbReference type="EMBL" id="WAX57771.1"/>
    </source>
</evidence>
<reference evidence="1" key="1">
    <citation type="submission" date="2022-05" db="EMBL/GenBank/DDBJ databases">
        <title>Jatrophihabitans sp. SB3-54 whole genome sequence.</title>
        <authorList>
            <person name="Suh M.K."/>
            <person name="Eom M.K."/>
            <person name="Kim J.S."/>
            <person name="Kim H.S."/>
            <person name="Do H.E."/>
            <person name="Shin Y.K."/>
            <person name="Lee J.-S."/>
        </authorList>
    </citation>
    <scope>NUCLEOTIDE SEQUENCE</scope>
    <source>
        <strain evidence="1">SB3-54</strain>
    </source>
</reference>
<sequence length="63" mass="6845">MYNTSKYAVDHNLGDVISQGFGEAETCMHPTLLAEQHVLFDEAQQKPITVFASSGDSGASSRR</sequence>
<protein>
    <submittedName>
        <fullName evidence="1">Uncharacterized protein</fullName>
    </submittedName>
</protein>
<dbReference type="Proteomes" id="UP001164693">
    <property type="component" value="Chromosome"/>
</dbReference>
<dbReference type="InterPro" id="IPR036852">
    <property type="entry name" value="Peptidase_S8/S53_dom_sf"/>
</dbReference>
<dbReference type="SUPFAM" id="SSF52743">
    <property type="entry name" value="Subtilisin-like"/>
    <property type="match status" value="1"/>
</dbReference>
<dbReference type="EMBL" id="CP097463">
    <property type="protein sequence ID" value="WAX57771.1"/>
    <property type="molecule type" value="Genomic_DNA"/>
</dbReference>
<organism evidence="1 2">
    <name type="scientific">Jatrophihabitans cynanchi</name>
    <dbReference type="NCBI Taxonomy" id="2944128"/>
    <lineage>
        <taxon>Bacteria</taxon>
        <taxon>Bacillati</taxon>
        <taxon>Actinomycetota</taxon>
        <taxon>Actinomycetes</taxon>
        <taxon>Jatrophihabitantales</taxon>
        <taxon>Jatrophihabitantaceae</taxon>
        <taxon>Jatrophihabitans</taxon>
    </lineage>
</organism>
<keyword evidence="2" id="KW-1185">Reference proteome</keyword>
<evidence type="ECO:0000313" key="2">
    <source>
        <dbReference type="Proteomes" id="UP001164693"/>
    </source>
</evidence>
<name>A0ABY7K3T5_9ACTN</name>
<dbReference type="RefSeq" id="WP_269444318.1">
    <property type="nucleotide sequence ID" value="NZ_CP097463.1"/>
</dbReference>
<gene>
    <name evidence="1" type="ORF">M6B22_03125</name>
</gene>
<accession>A0ABY7K3T5</accession>